<feature type="compositionally biased region" description="Low complexity" evidence="2">
    <location>
        <begin position="1033"/>
        <end position="1081"/>
    </location>
</feature>
<organism evidence="4 5">
    <name type="scientific">Ascodesmis nigricans</name>
    <dbReference type="NCBI Taxonomy" id="341454"/>
    <lineage>
        <taxon>Eukaryota</taxon>
        <taxon>Fungi</taxon>
        <taxon>Dikarya</taxon>
        <taxon>Ascomycota</taxon>
        <taxon>Pezizomycotina</taxon>
        <taxon>Pezizomycetes</taxon>
        <taxon>Pezizales</taxon>
        <taxon>Ascodesmidaceae</taxon>
        <taxon>Ascodesmis</taxon>
    </lineage>
</organism>
<feature type="compositionally biased region" description="Pro residues" evidence="2">
    <location>
        <begin position="1018"/>
        <end position="1032"/>
    </location>
</feature>
<evidence type="ECO:0000259" key="3">
    <source>
        <dbReference type="PROSITE" id="PS50211"/>
    </source>
</evidence>
<evidence type="ECO:0000313" key="5">
    <source>
        <dbReference type="Proteomes" id="UP000298138"/>
    </source>
</evidence>
<feature type="region of interest" description="Disordered" evidence="2">
    <location>
        <begin position="976"/>
        <end position="1128"/>
    </location>
</feature>
<accession>A0A4S2MPM6</accession>
<dbReference type="InterPro" id="IPR051731">
    <property type="entry name" value="DENND11/AVL9_GEFs"/>
</dbReference>
<feature type="compositionally biased region" description="Pro residues" evidence="2">
    <location>
        <begin position="856"/>
        <end position="880"/>
    </location>
</feature>
<evidence type="ECO:0000313" key="4">
    <source>
        <dbReference type="EMBL" id="TGZ77249.1"/>
    </source>
</evidence>
<comment type="similarity">
    <text evidence="1">Belongs to the AVL9 family.</text>
</comment>
<reference evidence="4 5" key="1">
    <citation type="submission" date="2019-04" db="EMBL/GenBank/DDBJ databases">
        <title>Comparative genomics and transcriptomics to analyze fruiting body development in filamentous ascomycetes.</title>
        <authorList>
            <consortium name="DOE Joint Genome Institute"/>
            <person name="Lutkenhaus R."/>
            <person name="Traeger S."/>
            <person name="Breuer J."/>
            <person name="Kuo A."/>
            <person name="Lipzen A."/>
            <person name="Pangilinan J."/>
            <person name="Dilworth D."/>
            <person name="Sandor L."/>
            <person name="Poggeler S."/>
            <person name="Barry K."/>
            <person name="Grigoriev I.V."/>
            <person name="Nowrousian M."/>
        </authorList>
    </citation>
    <scope>NUCLEOTIDE SEQUENCE [LARGE SCALE GENOMIC DNA]</scope>
    <source>
        <strain evidence="4 5">CBS 389.68</strain>
    </source>
</reference>
<dbReference type="OrthoDB" id="26278at2759"/>
<dbReference type="AlphaFoldDB" id="A0A4S2MPM6"/>
<feature type="region of interest" description="Disordered" evidence="2">
    <location>
        <begin position="578"/>
        <end position="610"/>
    </location>
</feature>
<dbReference type="EMBL" id="ML220156">
    <property type="protein sequence ID" value="TGZ77249.1"/>
    <property type="molecule type" value="Genomic_DNA"/>
</dbReference>
<feature type="compositionally biased region" description="Low complexity" evidence="2">
    <location>
        <begin position="638"/>
        <end position="657"/>
    </location>
</feature>
<feature type="compositionally biased region" description="Low complexity" evidence="2">
    <location>
        <begin position="819"/>
        <end position="831"/>
    </location>
</feature>
<sequence length="1128" mass="123812">MPAHVSVLLPGPWASPWAPELAVRHAPSSPTPSSHSRTRSIIFTKHWLLRLPLPPCPAVSMCPRKSPYPVISIIDFHHARGPEVEHWIGVDKPDDISEWPLLPFLALADGAHSSEEDFSFFTLKHDCDREDNPTTLFGISCTRQLDSRELIDRPAEVTRSTVQKAVVVIADSPTFFFGHLKQQLSAVTQAWFAQRNFEDLDIIRRFQESLQISMEQHDAEREQYVGLSLREIVHEFRHQTLVLFKCMLLQPKMLFFAQRCEELCMVQFSLLSLIPGLLRALQDCSDPELNSYEKGLVKPTSVRTSDKKSLLAFMGLPLQIFGKGSLFGPYTPLQQLDVLADVGTKSYMVGSTNSLLLQQRDRYSDILINLDENTVNITSTSLRAALGLTAADRRFIDHLTLAVMDSWDDGGSDPSRPKTMGFVGSEDYIRLQFEEYILSMVSAVKYHLFLQKHAGSSTKVLLPDIEGDPSIDFGTEFVEYWQKTDNFRIFQQFTESEIFDIVPPRHVMAGGLSIEDVQRRLAQQVQDLHLDEKVTASREAAAKALAAGRTNISTAFMNISKNVERFREQRRLQAEQDIVNQQPPAAPESPESTSSEKEKATTTPSSPVVAEAQSKAGAYMSSWAQWAAEKRKNAWSGTAATTTETSTTEQPAEAATPAPAPAPAKPSLFSRWSRSSVDLPAADKEKVRNTSSVDLQRETKWNNDPSKLPASPVDKDLPISPVDKKLPEPPVKIAPSDSNDKPIPEIPVPEEQSGIPEPLKKFEPEPEPQPPKADDAVPQVDGSPEEAKVERRRSPSPSPPPSIKEIHEEPVPMIEEPLPKVTPVAKPAVPAELASRASTPSEDSFAPVSASEPEPVSVPQPAPEPTRLPTPPAVPEPEWTPAPVIQEPVEEPIEKPAEEPVEEPFEDLIEKPVERPVEEPVKEPVDESVEKPIEKSIEKVIEKPVETPVEYPVPAPVETSIEAPIEASVKAPVEVTLEDARSPSPVIKTPVEQPITETPPPPATVPSAISQSVSSQTPAPPPLTTTPTPIDPAFPARSSTPTSASSSSPKFPPSSSSSSSPKFPTRTSSPSSSLRSFPKKPALVSKFEQAAAAAKEASPTTENKRTSLNPPPKRSGGIAARAAMFEKK</sequence>
<feature type="compositionally biased region" description="Polar residues" evidence="2">
    <location>
        <begin position="1007"/>
        <end position="1016"/>
    </location>
</feature>
<gene>
    <name evidence="4" type="ORF">EX30DRAFT_335775</name>
</gene>
<feature type="region of interest" description="Disordered" evidence="2">
    <location>
        <begin position="630"/>
        <end position="930"/>
    </location>
</feature>
<dbReference type="InParanoid" id="A0A4S2MPM6"/>
<feature type="compositionally biased region" description="Basic and acidic residues" evidence="2">
    <location>
        <begin position="908"/>
        <end position="930"/>
    </location>
</feature>
<name>A0A4S2MPM6_9PEZI</name>
<dbReference type="PANTHER" id="PTHR31017:SF1">
    <property type="entry name" value="LATE SECRETORY PATHWAY PROTEIN AVL9 HOMOLOG"/>
    <property type="match status" value="1"/>
</dbReference>
<dbReference type="PROSITE" id="PS50211">
    <property type="entry name" value="DENN"/>
    <property type="match status" value="1"/>
</dbReference>
<dbReference type="InterPro" id="IPR018307">
    <property type="entry name" value="ABL9/DENND6_dom"/>
</dbReference>
<dbReference type="Pfam" id="PF09794">
    <property type="entry name" value="Avl9"/>
    <property type="match status" value="1"/>
</dbReference>
<evidence type="ECO:0000256" key="2">
    <source>
        <dbReference type="SAM" id="MobiDB-lite"/>
    </source>
</evidence>
<dbReference type="InterPro" id="IPR037516">
    <property type="entry name" value="Tripartite_DENN"/>
</dbReference>
<protein>
    <recommendedName>
        <fullName evidence="3">UDENN domain-containing protein</fullName>
    </recommendedName>
</protein>
<feature type="domain" description="UDENN" evidence="3">
    <location>
        <begin position="69"/>
        <end position="507"/>
    </location>
</feature>
<dbReference type="PANTHER" id="PTHR31017">
    <property type="entry name" value="LATE SECRETORY PATHWAY PROTEIN AVL9-RELATED"/>
    <property type="match status" value="1"/>
</dbReference>
<keyword evidence="5" id="KW-1185">Reference proteome</keyword>
<dbReference type="Proteomes" id="UP000298138">
    <property type="component" value="Unassembled WGS sequence"/>
</dbReference>
<dbReference type="GO" id="GO:0005737">
    <property type="term" value="C:cytoplasm"/>
    <property type="evidence" value="ECO:0007669"/>
    <property type="project" value="TreeGrafter"/>
</dbReference>
<proteinExistence type="inferred from homology"/>
<feature type="compositionally biased region" description="Basic and acidic residues" evidence="2">
    <location>
        <begin position="713"/>
        <end position="727"/>
    </location>
</feature>
<evidence type="ECO:0000256" key="1">
    <source>
        <dbReference type="ARBA" id="ARBA00038178"/>
    </source>
</evidence>